<dbReference type="GeneID" id="67011645"/>
<evidence type="ECO:0000256" key="1">
    <source>
        <dbReference type="SAM" id="SignalP"/>
    </source>
</evidence>
<dbReference type="Proteomes" id="UP000676310">
    <property type="component" value="Unassembled WGS sequence"/>
</dbReference>
<feature type="chain" id="PRO_5035167846" description="F-box domain-containing protein" evidence="1">
    <location>
        <begin position="25"/>
        <end position="335"/>
    </location>
</feature>
<organism evidence="2 3">
    <name type="scientific">Alternaria atra</name>
    <dbReference type="NCBI Taxonomy" id="119953"/>
    <lineage>
        <taxon>Eukaryota</taxon>
        <taxon>Fungi</taxon>
        <taxon>Dikarya</taxon>
        <taxon>Ascomycota</taxon>
        <taxon>Pezizomycotina</taxon>
        <taxon>Dothideomycetes</taxon>
        <taxon>Pleosporomycetidae</taxon>
        <taxon>Pleosporales</taxon>
        <taxon>Pleosporineae</taxon>
        <taxon>Pleosporaceae</taxon>
        <taxon>Alternaria</taxon>
        <taxon>Alternaria sect. Ulocladioides</taxon>
    </lineage>
</organism>
<evidence type="ECO:0000313" key="2">
    <source>
        <dbReference type="EMBL" id="CAG5142369.1"/>
    </source>
</evidence>
<dbReference type="SUPFAM" id="SSF52047">
    <property type="entry name" value="RNI-like"/>
    <property type="match status" value="1"/>
</dbReference>
<dbReference type="Gene3D" id="3.80.10.10">
    <property type="entry name" value="Ribonuclease Inhibitor"/>
    <property type="match status" value="1"/>
</dbReference>
<reference evidence="2" key="1">
    <citation type="submission" date="2021-05" db="EMBL/GenBank/DDBJ databases">
        <authorList>
            <person name="Stam R."/>
        </authorList>
    </citation>
    <scope>NUCLEOTIDE SEQUENCE</scope>
    <source>
        <strain evidence="2">CS162</strain>
    </source>
</reference>
<evidence type="ECO:0008006" key="4">
    <source>
        <dbReference type="Google" id="ProtNLM"/>
    </source>
</evidence>
<dbReference type="RefSeq" id="XP_043164668.1">
    <property type="nucleotide sequence ID" value="XM_043308733.1"/>
</dbReference>
<feature type="signal peptide" evidence="1">
    <location>
        <begin position="1"/>
        <end position="24"/>
    </location>
</feature>
<dbReference type="AlphaFoldDB" id="A0A8J2N203"/>
<comment type="caution">
    <text evidence="2">The sequence shown here is derived from an EMBL/GenBank/DDBJ whole genome shotgun (WGS) entry which is preliminary data.</text>
</comment>
<dbReference type="InterPro" id="IPR032675">
    <property type="entry name" value="LRR_dom_sf"/>
</dbReference>
<name>A0A8J2N203_9PLEO</name>
<proteinExistence type="predicted"/>
<gene>
    <name evidence="2" type="ORF">ALTATR162_LOCUS1138</name>
</gene>
<dbReference type="EMBL" id="CAJRGZ010000015">
    <property type="protein sequence ID" value="CAG5142369.1"/>
    <property type="molecule type" value="Genomic_DNA"/>
</dbReference>
<evidence type="ECO:0000313" key="3">
    <source>
        <dbReference type="Proteomes" id="UP000676310"/>
    </source>
</evidence>
<protein>
    <recommendedName>
        <fullName evidence="4">F-box domain-containing protein</fullName>
    </recommendedName>
</protein>
<sequence length="335" mass="38257">MAKLTDLSNELLLCIVAYLTTGGASDVQALLRLCRTSRALAAVAQPALYTCVQIAEPKTDPLRALKLFLTTSIERPELAKKTRELSLFNDRGIRYKWPDLGRDGTFMRLSALIGGHDGEIEPELCYKPLALYVLARLPNLQHVHLKAQIEHPHALLKQMHEMRAADTSFLAELKTFHLPTLEVLHLDFCYYYHLGDLEFQLDLQETGEGPDDYIYPSLRDFERLSHMTIEFEKLAKFDDLPASLTSLKLQYCQFADLDATYLQNLAQLKEIWCPIIERVDIIGYELTNEGIARIREHMTSLGLPFHVTTDGRRLSFKKVGYQIQIDSLKKELGYT</sequence>
<keyword evidence="1" id="KW-0732">Signal</keyword>
<dbReference type="OrthoDB" id="3750626at2759"/>
<keyword evidence="3" id="KW-1185">Reference proteome</keyword>
<accession>A0A8J2N203</accession>